<keyword evidence="1" id="KW-1133">Transmembrane helix</keyword>
<dbReference type="Proteomes" id="UP000799779">
    <property type="component" value="Unassembled WGS sequence"/>
</dbReference>
<keyword evidence="1" id="KW-0472">Membrane</keyword>
<proteinExistence type="predicted"/>
<evidence type="ECO:0000313" key="2">
    <source>
        <dbReference type="EMBL" id="KAF1993964.1"/>
    </source>
</evidence>
<keyword evidence="1" id="KW-0812">Transmembrane</keyword>
<gene>
    <name evidence="2" type="ORF">P154DRAFT_527384</name>
</gene>
<keyword evidence="3" id="KW-1185">Reference proteome</keyword>
<organism evidence="2 3">
    <name type="scientific">Amniculicola lignicola CBS 123094</name>
    <dbReference type="NCBI Taxonomy" id="1392246"/>
    <lineage>
        <taxon>Eukaryota</taxon>
        <taxon>Fungi</taxon>
        <taxon>Dikarya</taxon>
        <taxon>Ascomycota</taxon>
        <taxon>Pezizomycotina</taxon>
        <taxon>Dothideomycetes</taxon>
        <taxon>Pleosporomycetidae</taxon>
        <taxon>Pleosporales</taxon>
        <taxon>Amniculicolaceae</taxon>
        <taxon>Amniculicola</taxon>
    </lineage>
</organism>
<accession>A0A6A5VY90</accession>
<sequence length="59" mass="6549">MLIFLFFIIFLMGIVPIFLTLEIMNNLLAAMKEYHDPVQAGRMGPPKPLGIVETSTVGV</sequence>
<dbReference type="EMBL" id="ML977677">
    <property type="protein sequence ID" value="KAF1993964.1"/>
    <property type="molecule type" value="Genomic_DNA"/>
</dbReference>
<reference evidence="2" key="1">
    <citation type="journal article" date="2020" name="Stud. Mycol.">
        <title>101 Dothideomycetes genomes: a test case for predicting lifestyles and emergence of pathogens.</title>
        <authorList>
            <person name="Haridas S."/>
            <person name="Albert R."/>
            <person name="Binder M."/>
            <person name="Bloem J."/>
            <person name="Labutti K."/>
            <person name="Salamov A."/>
            <person name="Andreopoulos B."/>
            <person name="Baker S."/>
            <person name="Barry K."/>
            <person name="Bills G."/>
            <person name="Bluhm B."/>
            <person name="Cannon C."/>
            <person name="Castanera R."/>
            <person name="Culley D."/>
            <person name="Daum C."/>
            <person name="Ezra D."/>
            <person name="Gonzalez J."/>
            <person name="Henrissat B."/>
            <person name="Kuo A."/>
            <person name="Liang C."/>
            <person name="Lipzen A."/>
            <person name="Lutzoni F."/>
            <person name="Magnuson J."/>
            <person name="Mondo S."/>
            <person name="Nolan M."/>
            <person name="Ohm R."/>
            <person name="Pangilinan J."/>
            <person name="Park H.-J."/>
            <person name="Ramirez L."/>
            <person name="Alfaro M."/>
            <person name="Sun H."/>
            <person name="Tritt A."/>
            <person name="Yoshinaga Y."/>
            <person name="Zwiers L.-H."/>
            <person name="Turgeon B."/>
            <person name="Goodwin S."/>
            <person name="Spatafora J."/>
            <person name="Crous P."/>
            <person name="Grigoriev I."/>
        </authorList>
    </citation>
    <scope>NUCLEOTIDE SEQUENCE</scope>
    <source>
        <strain evidence="2">CBS 123094</strain>
    </source>
</reference>
<protein>
    <submittedName>
        <fullName evidence="2">Uncharacterized protein</fullName>
    </submittedName>
</protein>
<feature type="transmembrane region" description="Helical" evidence="1">
    <location>
        <begin position="6"/>
        <end position="24"/>
    </location>
</feature>
<dbReference type="AlphaFoldDB" id="A0A6A5VY90"/>
<evidence type="ECO:0000313" key="3">
    <source>
        <dbReference type="Proteomes" id="UP000799779"/>
    </source>
</evidence>
<name>A0A6A5VY90_9PLEO</name>
<evidence type="ECO:0000256" key="1">
    <source>
        <dbReference type="SAM" id="Phobius"/>
    </source>
</evidence>
<feature type="non-terminal residue" evidence="2">
    <location>
        <position position="59"/>
    </location>
</feature>